<comment type="caution">
    <text evidence="1">The sequence shown here is derived from an EMBL/GenBank/DDBJ whole genome shotgun (WGS) entry which is preliminary data.</text>
</comment>
<evidence type="ECO:0000313" key="2">
    <source>
        <dbReference type="Proteomes" id="UP000299102"/>
    </source>
</evidence>
<gene>
    <name evidence="1" type="ORF">EVAR_88901_1</name>
</gene>
<proteinExistence type="predicted"/>
<protein>
    <submittedName>
        <fullName evidence="1">Uncharacterized protein</fullName>
    </submittedName>
</protein>
<dbReference type="Proteomes" id="UP000299102">
    <property type="component" value="Unassembled WGS sequence"/>
</dbReference>
<name>A0A4C1VQL2_EUMVA</name>
<evidence type="ECO:0000313" key="1">
    <source>
        <dbReference type="EMBL" id="GBP40840.1"/>
    </source>
</evidence>
<sequence>MRACTDSRRTVKKRRTRLLGQRRLCCGVTSPWEVANQGQRNRDVDITCKKHERAAGLHLSVSRSASAIDPYDQDVGGAMGGAGFVLFKGVGVKSEFLGNE</sequence>
<dbReference type="EMBL" id="BGZK01000389">
    <property type="protein sequence ID" value="GBP40840.1"/>
    <property type="molecule type" value="Genomic_DNA"/>
</dbReference>
<organism evidence="1 2">
    <name type="scientific">Eumeta variegata</name>
    <name type="common">Bagworm moth</name>
    <name type="synonym">Eumeta japonica</name>
    <dbReference type="NCBI Taxonomy" id="151549"/>
    <lineage>
        <taxon>Eukaryota</taxon>
        <taxon>Metazoa</taxon>
        <taxon>Ecdysozoa</taxon>
        <taxon>Arthropoda</taxon>
        <taxon>Hexapoda</taxon>
        <taxon>Insecta</taxon>
        <taxon>Pterygota</taxon>
        <taxon>Neoptera</taxon>
        <taxon>Endopterygota</taxon>
        <taxon>Lepidoptera</taxon>
        <taxon>Glossata</taxon>
        <taxon>Ditrysia</taxon>
        <taxon>Tineoidea</taxon>
        <taxon>Psychidae</taxon>
        <taxon>Oiketicinae</taxon>
        <taxon>Eumeta</taxon>
    </lineage>
</organism>
<keyword evidence="2" id="KW-1185">Reference proteome</keyword>
<accession>A0A4C1VQL2</accession>
<dbReference type="AlphaFoldDB" id="A0A4C1VQL2"/>
<reference evidence="1 2" key="1">
    <citation type="journal article" date="2019" name="Commun. Biol.">
        <title>The bagworm genome reveals a unique fibroin gene that provides high tensile strength.</title>
        <authorList>
            <person name="Kono N."/>
            <person name="Nakamura H."/>
            <person name="Ohtoshi R."/>
            <person name="Tomita M."/>
            <person name="Numata K."/>
            <person name="Arakawa K."/>
        </authorList>
    </citation>
    <scope>NUCLEOTIDE SEQUENCE [LARGE SCALE GENOMIC DNA]</scope>
</reference>